<sequence length="56" mass="6818">MNNFIFLRIYYHKTFQATTPPRLPRFHIPNGFHLQTYMLIYYTFTNLTFNSTAPEK</sequence>
<accession>A0A0B6YC63</accession>
<protein>
    <submittedName>
        <fullName evidence="1">Uncharacterized protein</fullName>
    </submittedName>
</protein>
<reference evidence="1" key="1">
    <citation type="submission" date="2014-12" db="EMBL/GenBank/DDBJ databases">
        <title>Insight into the proteome of Arion vulgaris.</title>
        <authorList>
            <person name="Aradska J."/>
            <person name="Bulat T."/>
            <person name="Smidak R."/>
            <person name="Sarate P."/>
            <person name="Gangsoo J."/>
            <person name="Sialana F."/>
            <person name="Bilban M."/>
            <person name="Lubec G."/>
        </authorList>
    </citation>
    <scope>NUCLEOTIDE SEQUENCE</scope>
    <source>
        <tissue evidence="1">Skin</tissue>
    </source>
</reference>
<organism evidence="1">
    <name type="scientific">Arion vulgaris</name>
    <dbReference type="NCBI Taxonomy" id="1028688"/>
    <lineage>
        <taxon>Eukaryota</taxon>
        <taxon>Metazoa</taxon>
        <taxon>Spiralia</taxon>
        <taxon>Lophotrochozoa</taxon>
        <taxon>Mollusca</taxon>
        <taxon>Gastropoda</taxon>
        <taxon>Heterobranchia</taxon>
        <taxon>Euthyneura</taxon>
        <taxon>Panpulmonata</taxon>
        <taxon>Eupulmonata</taxon>
        <taxon>Stylommatophora</taxon>
        <taxon>Helicina</taxon>
        <taxon>Arionoidea</taxon>
        <taxon>Arionidae</taxon>
        <taxon>Arion</taxon>
    </lineage>
</organism>
<feature type="non-terminal residue" evidence="1">
    <location>
        <position position="56"/>
    </location>
</feature>
<dbReference type="AlphaFoldDB" id="A0A0B6YC63"/>
<gene>
    <name evidence="1" type="primary">ORF21157</name>
</gene>
<evidence type="ECO:0000313" key="1">
    <source>
        <dbReference type="EMBL" id="CEK53759.1"/>
    </source>
</evidence>
<proteinExistence type="predicted"/>
<dbReference type="EMBL" id="HACG01006894">
    <property type="protein sequence ID" value="CEK53759.1"/>
    <property type="molecule type" value="Transcribed_RNA"/>
</dbReference>
<name>A0A0B6YC63_9EUPU</name>